<dbReference type="PANTHER" id="PTHR45641">
    <property type="entry name" value="TETRATRICOPEPTIDE REPEAT PROTEIN (AFU_ORTHOLOGUE AFUA_6G03870)"/>
    <property type="match status" value="1"/>
</dbReference>
<dbReference type="PROSITE" id="PS51996">
    <property type="entry name" value="TR_MART"/>
    <property type="match status" value="1"/>
</dbReference>
<dbReference type="PROSITE" id="PS50005">
    <property type="entry name" value="TPR"/>
    <property type="match status" value="4"/>
</dbReference>
<proteinExistence type="inferred from homology"/>
<evidence type="ECO:0000256" key="2">
    <source>
        <dbReference type="ARBA" id="ARBA00022676"/>
    </source>
</evidence>
<dbReference type="SMART" id="SM00028">
    <property type="entry name" value="TPR"/>
    <property type="match status" value="16"/>
</dbReference>
<comment type="catalytic activity">
    <reaction evidence="7 9">
        <text>L-arginyl-[protein] + NAD(+) = N(omega)-(ADP-D-ribosyl)-L-arginyl-[protein] + nicotinamide + H(+)</text>
        <dbReference type="Rhea" id="RHEA:19149"/>
        <dbReference type="Rhea" id="RHEA-COMP:10532"/>
        <dbReference type="Rhea" id="RHEA-COMP:15087"/>
        <dbReference type="ChEBI" id="CHEBI:15378"/>
        <dbReference type="ChEBI" id="CHEBI:17154"/>
        <dbReference type="ChEBI" id="CHEBI:29965"/>
        <dbReference type="ChEBI" id="CHEBI:57540"/>
        <dbReference type="ChEBI" id="CHEBI:142554"/>
        <dbReference type="EC" id="2.4.2.31"/>
    </reaction>
</comment>
<evidence type="ECO:0000256" key="9">
    <source>
        <dbReference type="RuleBase" id="RU361228"/>
    </source>
</evidence>
<dbReference type="SUPFAM" id="SSF48452">
    <property type="entry name" value="TPR-like"/>
    <property type="match status" value="4"/>
</dbReference>
<gene>
    <name evidence="10" type="ORF">ZHD862_LOCUS11622</name>
</gene>
<evidence type="ECO:0000256" key="3">
    <source>
        <dbReference type="ARBA" id="ARBA00022679"/>
    </source>
</evidence>
<evidence type="ECO:0000256" key="4">
    <source>
        <dbReference type="ARBA" id="ARBA00022695"/>
    </source>
</evidence>
<dbReference type="GO" id="GO:0016779">
    <property type="term" value="F:nucleotidyltransferase activity"/>
    <property type="evidence" value="ECO:0007669"/>
    <property type="project" value="UniProtKB-KW"/>
</dbReference>
<keyword evidence="9" id="KW-0520">NAD</keyword>
<dbReference type="PANTHER" id="PTHR45641:SF19">
    <property type="entry name" value="NEPHROCYSTIN-3"/>
    <property type="match status" value="1"/>
</dbReference>
<sequence length="1147" mass="137101">MTRLITKEEIDESKNVFTFNTDEDLTIIWFDDKIDDEIKTMLEQSHDHVKICYSFDEMILTIDNIRNEKIILIVAGRYSRETLFRIHDNDKIDTIYIFCLNISLYQDLIDEKKYSNLLGIYTEYTSLFSILKQQIYLILKHLSIFNLINSTDKPIRDLEYESCNYLWYQLFRDTLMTMQTETEQCKQQLIDYCRSYYRFNKKYLEEIDIFEQTYVSSDAIRWYTKDSFLYRFVNKALRTEDIEALFRLRYFIKDICKNLKILFDENFEVYQESLESIVVYRGLTLPIKIIDQLKQSVGKYVSTNGFLSTTFKRDVAEMFGANVIFEINIQTDLKNIIYGYIANTSYNLSEDEVLFDLGAIFQIIDMQYKDNKYIISMIGIDNNIDYLKSDYFQIEREYLQDNLIDNILSNINAYSFFGKFLLTIGSNKKAIDYFEELYKNNLSNNNDNTLNEYETYILTGNLADAYAQNGQYDLALKYALISYEIHKNFHNNYSVSIAVSIEYLQIILTNIEKLFDHNDKYRIIFYLNSRIAWFYEKDEKYHLAINQYKIILSKIEHLDNQNLTVHIIDEAVQSFESIGQLYYQLNEYNLTIENQLEGLEFIKKINDNKYQQEIFDFNYRIANCYVELENFDLALVHYRKCVEIEQQTTINVEESDESLYMYECVGNFYYQNKQYDLAIDSYKKGLNILRITDDPESPIDIVKFNYKIGCCYNMQQNMILFIEHFKIALEIQETNQLNYDKIQNMDMNFQLGWFYQQNQKYDLAIEYFQKMLNIQESLNIDDKSYIADSYVRIGKCYEQKSMFDLSLKFYEKALELYSIIIEPNNLEQKIIADIQWRIGKIYQNQQDWNLSIEYYQNSLKCLNILNIKLIFDLYSKLGFCYQQISNSETMAIDYYKKAIDINPYNNSRIIEFFYQVGICYQKIKDFSNAIQYFKITLEQLNEQAEKDFVKILDIHAQIGFCFCDIEDWNSSMDHCLFAFEIYQGIEMSNTTLIYRLCITIAHCCGQKDMYNLAIEYFEQALKIQEDTNNHNSDKKFEIIHLNNQLGYCYFMSNQYDMAYHYYDKSIETAKKSSYYTQHFSMIDNYEMLGHIYLYYCNKILAINCFNKALKLLESTDPTDLIRLKRIRNSLKKLKYNNDIVMIDVSSL</sequence>
<dbReference type="AlphaFoldDB" id="A0A814FH39"/>
<keyword evidence="9" id="KW-0521">NADP</keyword>
<keyword evidence="6 8" id="KW-0802">TPR repeat</keyword>
<evidence type="ECO:0000256" key="7">
    <source>
        <dbReference type="ARBA" id="ARBA00047597"/>
    </source>
</evidence>
<keyword evidence="5" id="KW-0677">Repeat</keyword>
<evidence type="ECO:0000313" key="11">
    <source>
        <dbReference type="Proteomes" id="UP000663864"/>
    </source>
</evidence>
<feature type="repeat" description="TPR" evidence="8">
    <location>
        <begin position="1039"/>
        <end position="1072"/>
    </location>
</feature>
<dbReference type="InterPro" id="IPR019734">
    <property type="entry name" value="TPR_rpt"/>
</dbReference>
<dbReference type="GO" id="GO:0106274">
    <property type="term" value="F:NAD+-protein-arginine ADP-ribosyltransferase activity"/>
    <property type="evidence" value="ECO:0007669"/>
    <property type="project" value="UniProtKB-EC"/>
</dbReference>
<comment type="similarity">
    <text evidence="1 9">Belongs to the Arg-specific ADP-ribosyltransferase family.</text>
</comment>
<dbReference type="EMBL" id="CAJNOT010000442">
    <property type="protein sequence ID" value="CAF0983304.1"/>
    <property type="molecule type" value="Genomic_DNA"/>
</dbReference>
<evidence type="ECO:0000313" key="10">
    <source>
        <dbReference type="EMBL" id="CAF0983304.1"/>
    </source>
</evidence>
<dbReference type="SUPFAM" id="SSF56399">
    <property type="entry name" value="ADP-ribosylation"/>
    <property type="match status" value="1"/>
</dbReference>
<evidence type="ECO:0000256" key="8">
    <source>
        <dbReference type="PROSITE-ProRule" id="PRU00339"/>
    </source>
</evidence>
<keyword evidence="2 9" id="KW-0328">Glycosyltransferase</keyword>
<accession>A0A814FH39</accession>
<feature type="repeat" description="TPR" evidence="8">
    <location>
        <begin position="745"/>
        <end position="778"/>
    </location>
</feature>
<dbReference type="Gene3D" id="3.90.176.10">
    <property type="entry name" value="Toxin ADP-ribosyltransferase, Chain A, domain 1"/>
    <property type="match status" value="1"/>
</dbReference>
<comment type="caution">
    <text evidence="10">The sequence shown here is derived from an EMBL/GenBank/DDBJ whole genome shotgun (WGS) entry which is preliminary data.</text>
</comment>
<evidence type="ECO:0000256" key="5">
    <source>
        <dbReference type="ARBA" id="ARBA00022737"/>
    </source>
</evidence>
<feature type="repeat" description="TPR" evidence="8">
    <location>
        <begin position="910"/>
        <end position="943"/>
    </location>
</feature>
<dbReference type="Proteomes" id="UP000663864">
    <property type="component" value="Unassembled WGS sequence"/>
</dbReference>
<dbReference type="InterPro" id="IPR011990">
    <property type="entry name" value="TPR-like_helical_dom_sf"/>
</dbReference>
<keyword evidence="3 9" id="KW-0808">Transferase</keyword>
<protein>
    <recommendedName>
        <fullName evidence="9">NAD(P)(+)--arginine ADP-ribosyltransferase</fullName>
        <ecNumber evidence="9">2.4.2.31</ecNumber>
    </recommendedName>
    <alternativeName>
        <fullName evidence="9">Mono(ADP-ribosyl)transferase</fullName>
    </alternativeName>
</protein>
<dbReference type="Pfam" id="PF01129">
    <property type="entry name" value="ART"/>
    <property type="match status" value="1"/>
</dbReference>
<evidence type="ECO:0000256" key="6">
    <source>
        <dbReference type="ARBA" id="ARBA00022803"/>
    </source>
</evidence>
<keyword evidence="4" id="KW-0548">Nucleotidyltransferase</keyword>
<name>A0A814FH39_9BILA</name>
<reference evidence="10" key="1">
    <citation type="submission" date="2021-02" db="EMBL/GenBank/DDBJ databases">
        <authorList>
            <person name="Nowell W R."/>
        </authorList>
    </citation>
    <scope>NUCLEOTIDE SEQUENCE</scope>
</reference>
<organism evidence="10 11">
    <name type="scientific">Rotaria sordida</name>
    <dbReference type="NCBI Taxonomy" id="392033"/>
    <lineage>
        <taxon>Eukaryota</taxon>
        <taxon>Metazoa</taxon>
        <taxon>Spiralia</taxon>
        <taxon>Gnathifera</taxon>
        <taxon>Rotifera</taxon>
        <taxon>Eurotatoria</taxon>
        <taxon>Bdelloidea</taxon>
        <taxon>Philodinida</taxon>
        <taxon>Philodinidae</taxon>
        <taxon>Rotaria</taxon>
    </lineage>
</organism>
<dbReference type="Pfam" id="PF13424">
    <property type="entry name" value="TPR_12"/>
    <property type="match status" value="1"/>
</dbReference>
<dbReference type="Gene3D" id="1.25.40.10">
    <property type="entry name" value="Tetratricopeptide repeat domain"/>
    <property type="match status" value="4"/>
</dbReference>
<dbReference type="InterPro" id="IPR000768">
    <property type="entry name" value="ART"/>
</dbReference>
<evidence type="ECO:0000256" key="1">
    <source>
        <dbReference type="ARBA" id="ARBA00009558"/>
    </source>
</evidence>
<dbReference type="Pfam" id="PF13181">
    <property type="entry name" value="TPR_8"/>
    <property type="match status" value="2"/>
</dbReference>
<feature type="repeat" description="TPR" evidence="8">
    <location>
        <begin position="787"/>
        <end position="820"/>
    </location>
</feature>
<dbReference type="EC" id="2.4.2.31" evidence="9"/>